<dbReference type="Proteomes" id="UP001500305">
    <property type="component" value="Unassembled WGS sequence"/>
</dbReference>
<name>A0ABP5RRJ6_9ACTN</name>
<comment type="caution">
    <text evidence="2">The sequence shown here is derived from an EMBL/GenBank/DDBJ whole genome shotgun (WGS) entry which is preliminary data.</text>
</comment>
<feature type="signal peptide" evidence="1">
    <location>
        <begin position="1"/>
        <end position="20"/>
    </location>
</feature>
<feature type="chain" id="PRO_5047397401" evidence="1">
    <location>
        <begin position="21"/>
        <end position="59"/>
    </location>
</feature>
<dbReference type="EMBL" id="BAAATR010000045">
    <property type="protein sequence ID" value="GAA2272326.1"/>
    <property type="molecule type" value="Genomic_DNA"/>
</dbReference>
<evidence type="ECO:0000313" key="3">
    <source>
        <dbReference type="Proteomes" id="UP001500305"/>
    </source>
</evidence>
<accession>A0ABP5RRJ6</accession>
<proteinExistence type="predicted"/>
<reference evidence="3" key="1">
    <citation type="journal article" date="2019" name="Int. J. Syst. Evol. Microbiol.">
        <title>The Global Catalogue of Microorganisms (GCM) 10K type strain sequencing project: providing services to taxonomists for standard genome sequencing and annotation.</title>
        <authorList>
            <consortium name="The Broad Institute Genomics Platform"/>
            <consortium name="The Broad Institute Genome Sequencing Center for Infectious Disease"/>
            <person name="Wu L."/>
            <person name="Ma J."/>
        </authorList>
    </citation>
    <scope>NUCLEOTIDE SEQUENCE [LARGE SCALE GENOMIC DNA]</scope>
    <source>
        <strain evidence="3">JCM 7356</strain>
    </source>
</reference>
<evidence type="ECO:0000256" key="1">
    <source>
        <dbReference type="SAM" id="SignalP"/>
    </source>
</evidence>
<evidence type="ECO:0000313" key="2">
    <source>
        <dbReference type="EMBL" id="GAA2272326.1"/>
    </source>
</evidence>
<keyword evidence="1" id="KW-0732">Signal</keyword>
<gene>
    <name evidence="2" type="ORF">GCM10010430_67860</name>
</gene>
<organism evidence="2 3">
    <name type="scientific">Kitasatospora cystarginea</name>
    <dbReference type="NCBI Taxonomy" id="58350"/>
    <lineage>
        <taxon>Bacteria</taxon>
        <taxon>Bacillati</taxon>
        <taxon>Actinomycetota</taxon>
        <taxon>Actinomycetes</taxon>
        <taxon>Kitasatosporales</taxon>
        <taxon>Streptomycetaceae</taxon>
        <taxon>Kitasatospora</taxon>
    </lineage>
</organism>
<sequence length="59" mass="5840">MTLMSVKKFGAALASALVIAVVPLTSAAAARPVVHDARAVAAAPAGGFHQTICKAHCLG</sequence>
<protein>
    <submittedName>
        <fullName evidence="2">Uncharacterized protein</fullName>
    </submittedName>
</protein>
<keyword evidence="3" id="KW-1185">Reference proteome</keyword>